<feature type="region of interest" description="Disordered" evidence="1">
    <location>
        <begin position="62"/>
        <end position="107"/>
    </location>
</feature>
<comment type="caution">
    <text evidence="2">The sequence shown here is derived from an EMBL/GenBank/DDBJ whole genome shotgun (WGS) entry which is preliminary data.</text>
</comment>
<organism evidence="2 3">
    <name type="scientific">Ranitomeya imitator</name>
    <name type="common">mimic poison frog</name>
    <dbReference type="NCBI Taxonomy" id="111125"/>
    <lineage>
        <taxon>Eukaryota</taxon>
        <taxon>Metazoa</taxon>
        <taxon>Chordata</taxon>
        <taxon>Craniata</taxon>
        <taxon>Vertebrata</taxon>
        <taxon>Euteleostomi</taxon>
        <taxon>Amphibia</taxon>
        <taxon>Batrachia</taxon>
        <taxon>Anura</taxon>
        <taxon>Neobatrachia</taxon>
        <taxon>Hyloidea</taxon>
        <taxon>Dendrobatidae</taxon>
        <taxon>Dendrobatinae</taxon>
        <taxon>Ranitomeya</taxon>
    </lineage>
</organism>
<proteinExistence type="predicted"/>
<reference evidence="2" key="1">
    <citation type="submission" date="2023-07" db="EMBL/GenBank/DDBJ databases">
        <authorList>
            <person name="Stuckert A."/>
        </authorList>
    </citation>
    <scope>NUCLEOTIDE SEQUENCE</scope>
</reference>
<evidence type="ECO:0000313" key="3">
    <source>
        <dbReference type="Proteomes" id="UP001176940"/>
    </source>
</evidence>
<feature type="compositionally biased region" description="Basic and acidic residues" evidence="1">
    <location>
        <begin position="98"/>
        <end position="107"/>
    </location>
</feature>
<dbReference type="EMBL" id="CAUEEQ010010726">
    <property type="protein sequence ID" value="CAJ0934753.1"/>
    <property type="molecule type" value="Genomic_DNA"/>
</dbReference>
<dbReference type="Proteomes" id="UP001176940">
    <property type="component" value="Unassembled WGS sequence"/>
</dbReference>
<gene>
    <name evidence="2" type="ORF">RIMI_LOCUS6055595</name>
</gene>
<protein>
    <submittedName>
        <fullName evidence="2">Uncharacterized protein</fullName>
    </submittedName>
</protein>
<feature type="compositionally biased region" description="Polar residues" evidence="1">
    <location>
        <begin position="63"/>
        <end position="72"/>
    </location>
</feature>
<feature type="compositionally biased region" description="Basic residues" evidence="1">
    <location>
        <begin position="75"/>
        <end position="87"/>
    </location>
</feature>
<keyword evidence="3" id="KW-1185">Reference proteome</keyword>
<evidence type="ECO:0000313" key="2">
    <source>
        <dbReference type="EMBL" id="CAJ0934753.1"/>
    </source>
</evidence>
<sequence>MTHAVVFSTPPLFQPRKYIIRRKCEQAELQCKVAQKGIRSLKVLEPEIASVFVPPFVLKEEAQSSTGAQSPYQRVAKRRSFRKKKERPKVESGTGNNADHRETTTEEISVPKDIDLIGLPQLCFPGVVFSGRVNVPALEDRGSDLGRAADAASSV</sequence>
<name>A0ABN9L6T5_9NEOB</name>
<accession>A0ABN9L6T5</accession>
<evidence type="ECO:0000256" key="1">
    <source>
        <dbReference type="SAM" id="MobiDB-lite"/>
    </source>
</evidence>